<sequence length="301" mass="35450">MFLKDDEQLPKSKYYKMKIKSFLKKNKLYLLIISFFILIILPLSFYAIKNNSPVIASFIASLATFFILLVNIWDTNKKLENQSINNKKNLLLELKYSEMKKDLKITNDLIADILKVYNGITKFESDRKITYNDNEILKKDLFKYGELIPSKDFLVLMYSIFQDKTETSNLPSYIKDLLMINDGKIIYIITKDKEKSFIRTYNTPYYTQLLNNYYKIINTSSDKIENQKTKKNLGHTKLDLYLHFYKEIRGSLIKNPSTLGVYCNNNSEEIKESIRKTFYSILSFVNKKGYDKIILDDILDS</sequence>
<dbReference type="EMBL" id="VSSQ01000088">
    <property type="protein sequence ID" value="MPL75396.1"/>
    <property type="molecule type" value="Genomic_DNA"/>
</dbReference>
<keyword evidence="1" id="KW-0812">Transmembrane</keyword>
<name>A0A644U8X2_9ZZZZ</name>
<proteinExistence type="predicted"/>
<reference evidence="2" key="1">
    <citation type="submission" date="2019-08" db="EMBL/GenBank/DDBJ databases">
        <authorList>
            <person name="Kucharzyk K."/>
            <person name="Murdoch R.W."/>
            <person name="Higgins S."/>
            <person name="Loffler F."/>
        </authorList>
    </citation>
    <scope>NUCLEOTIDE SEQUENCE</scope>
</reference>
<evidence type="ECO:0000256" key="1">
    <source>
        <dbReference type="SAM" id="Phobius"/>
    </source>
</evidence>
<keyword evidence="1" id="KW-1133">Transmembrane helix</keyword>
<evidence type="ECO:0000313" key="2">
    <source>
        <dbReference type="EMBL" id="MPL75396.1"/>
    </source>
</evidence>
<organism evidence="2">
    <name type="scientific">bioreactor metagenome</name>
    <dbReference type="NCBI Taxonomy" id="1076179"/>
    <lineage>
        <taxon>unclassified sequences</taxon>
        <taxon>metagenomes</taxon>
        <taxon>ecological metagenomes</taxon>
    </lineage>
</organism>
<dbReference type="AlphaFoldDB" id="A0A644U8X2"/>
<feature type="transmembrane region" description="Helical" evidence="1">
    <location>
        <begin position="28"/>
        <end position="48"/>
    </location>
</feature>
<feature type="transmembrane region" description="Helical" evidence="1">
    <location>
        <begin position="54"/>
        <end position="73"/>
    </location>
</feature>
<comment type="caution">
    <text evidence="2">The sequence shown here is derived from an EMBL/GenBank/DDBJ whole genome shotgun (WGS) entry which is preliminary data.</text>
</comment>
<protein>
    <submittedName>
        <fullName evidence="2">Uncharacterized protein</fullName>
    </submittedName>
</protein>
<gene>
    <name evidence="2" type="ORF">SDC9_21220</name>
</gene>
<keyword evidence="1" id="KW-0472">Membrane</keyword>
<accession>A0A644U8X2</accession>